<dbReference type="PROSITE" id="PS50931">
    <property type="entry name" value="HTH_LYSR"/>
    <property type="match status" value="1"/>
</dbReference>
<dbReference type="InterPro" id="IPR000847">
    <property type="entry name" value="LysR_HTH_N"/>
</dbReference>
<keyword evidence="2" id="KW-0805">Transcription regulation</keyword>
<evidence type="ECO:0000256" key="3">
    <source>
        <dbReference type="ARBA" id="ARBA00023125"/>
    </source>
</evidence>
<dbReference type="AlphaFoldDB" id="A0A1E5CN05"/>
<evidence type="ECO:0000259" key="5">
    <source>
        <dbReference type="PROSITE" id="PS50931"/>
    </source>
</evidence>
<comment type="similarity">
    <text evidence="1">Belongs to the LysR transcriptional regulatory family.</text>
</comment>
<dbReference type="SUPFAM" id="SSF46785">
    <property type="entry name" value="Winged helix' DNA-binding domain"/>
    <property type="match status" value="1"/>
</dbReference>
<dbReference type="PANTHER" id="PTHR30126">
    <property type="entry name" value="HTH-TYPE TRANSCRIPTIONAL REGULATOR"/>
    <property type="match status" value="1"/>
</dbReference>
<keyword evidence="3" id="KW-0238">DNA-binding</keyword>
<organism evidence="6 7">
    <name type="scientific">Vibrio genomosp. F6 str. FF-238</name>
    <dbReference type="NCBI Taxonomy" id="1191298"/>
    <lineage>
        <taxon>Bacteria</taxon>
        <taxon>Pseudomonadati</taxon>
        <taxon>Pseudomonadota</taxon>
        <taxon>Gammaproteobacteria</taxon>
        <taxon>Vibrionales</taxon>
        <taxon>Vibrionaceae</taxon>
        <taxon>Vibrio</taxon>
    </lineage>
</organism>
<keyword evidence="7" id="KW-1185">Reference proteome</keyword>
<comment type="caution">
    <text evidence="6">The sequence shown here is derived from an EMBL/GenBank/DDBJ whole genome shotgun (WGS) entry which is preliminary data.</text>
</comment>
<accession>A0A1E5CN05</accession>
<evidence type="ECO:0000313" key="7">
    <source>
        <dbReference type="Proteomes" id="UP000094165"/>
    </source>
</evidence>
<dbReference type="PANTHER" id="PTHR30126:SF98">
    <property type="entry name" value="HTH-TYPE TRANSCRIPTIONAL ACTIVATOR BAUR"/>
    <property type="match status" value="1"/>
</dbReference>
<feature type="domain" description="HTH lysR-type" evidence="5">
    <location>
        <begin position="6"/>
        <end position="57"/>
    </location>
</feature>
<reference evidence="6 7" key="1">
    <citation type="journal article" date="2012" name="Science">
        <title>Ecological populations of bacteria act as socially cohesive units of antibiotic production and resistance.</title>
        <authorList>
            <person name="Cordero O.X."/>
            <person name="Wildschutte H."/>
            <person name="Kirkup B."/>
            <person name="Proehl S."/>
            <person name="Ngo L."/>
            <person name="Hussain F."/>
            <person name="Le Roux F."/>
            <person name="Mincer T."/>
            <person name="Polz M.F."/>
        </authorList>
    </citation>
    <scope>NUCLEOTIDE SEQUENCE [LARGE SCALE GENOMIC DNA]</scope>
    <source>
        <strain evidence="6 7">FF-238</strain>
    </source>
</reference>
<evidence type="ECO:0000256" key="2">
    <source>
        <dbReference type="ARBA" id="ARBA00023015"/>
    </source>
</evidence>
<dbReference type="RefSeq" id="WP_017051241.1">
    <property type="nucleotide sequence ID" value="NZ_AJYW02000295.1"/>
</dbReference>
<dbReference type="InterPro" id="IPR036388">
    <property type="entry name" value="WH-like_DNA-bd_sf"/>
</dbReference>
<evidence type="ECO:0000256" key="1">
    <source>
        <dbReference type="ARBA" id="ARBA00009437"/>
    </source>
</evidence>
<evidence type="ECO:0000313" key="6">
    <source>
        <dbReference type="EMBL" id="OEE71287.1"/>
    </source>
</evidence>
<dbReference type="PRINTS" id="PR00039">
    <property type="entry name" value="HTHLYSR"/>
</dbReference>
<dbReference type="EMBL" id="AJYW02000295">
    <property type="protein sequence ID" value="OEE71287.1"/>
    <property type="molecule type" value="Genomic_DNA"/>
</dbReference>
<evidence type="ECO:0000256" key="4">
    <source>
        <dbReference type="ARBA" id="ARBA00023163"/>
    </source>
</evidence>
<dbReference type="Gene3D" id="1.10.10.10">
    <property type="entry name" value="Winged helix-like DNA-binding domain superfamily/Winged helix DNA-binding domain"/>
    <property type="match status" value="1"/>
</dbReference>
<dbReference type="Gene3D" id="3.40.190.10">
    <property type="entry name" value="Periplasmic binding protein-like II"/>
    <property type="match status" value="2"/>
</dbReference>
<dbReference type="GO" id="GO:0000976">
    <property type="term" value="F:transcription cis-regulatory region binding"/>
    <property type="evidence" value="ECO:0007669"/>
    <property type="project" value="TreeGrafter"/>
</dbReference>
<protein>
    <submittedName>
        <fullName evidence="6">LysR family transcriptional regulator</fullName>
    </submittedName>
</protein>
<dbReference type="InterPro" id="IPR005119">
    <property type="entry name" value="LysR_subst-bd"/>
</dbReference>
<dbReference type="Proteomes" id="UP000094165">
    <property type="component" value="Unassembled WGS sequence"/>
</dbReference>
<proteinExistence type="inferred from homology"/>
<gene>
    <name evidence="6" type="ORF">A130_08110</name>
</gene>
<dbReference type="InterPro" id="IPR036390">
    <property type="entry name" value="WH_DNA-bd_sf"/>
</dbReference>
<keyword evidence="4" id="KW-0804">Transcription</keyword>
<sequence>MNKPYRYFLMVAREGNIKAASEKLHISQPSLTAAIKKLELDIGVDLFIRRSKGVELTNYGRLFQEHVQEQQEKHAHLMHKFTDMQQRHFGKIKLGTGEAWWERFVRSSVKTYQDQSPGCAFHLEFGNNLSLIHHLVQGDIDLFVGHEVNGLHERCRVNFLPLFQEKEALYVRKGHPLLSCNLSVTELIERQKDFPLLRVTPDHARHHSVLADHLAQHQMIRKDGQDNRLIYDVDAVPASIDMLNMTDAVMPYSSEMQRWMESKGIETLLVNEDQIGNVGIYTKQGHDDEKISLLIDLIKQDSLERGER</sequence>
<name>A0A1E5CN05_9VIBR</name>
<dbReference type="Pfam" id="PF00126">
    <property type="entry name" value="HTH_1"/>
    <property type="match status" value="1"/>
</dbReference>
<dbReference type="GO" id="GO:0003700">
    <property type="term" value="F:DNA-binding transcription factor activity"/>
    <property type="evidence" value="ECO:0007669"/>
    <property type="project" value="InterPro"/>
</dbReference>
<dbReference type="Pfam" id="PF03466">
    <property type="entry name" value="LysR_substrate"/>
    <property type="match status" value="1"/>
</dbReference>
<dbReference type="SUPFAM" id="SSF53850">
    <property type="entry name" value="Periplasmic binding protein-like II"/>
    <property type="match status" value="1"/>
</dbReference>